<dbReference type="PRINTS" id="PR00193">
    <property type="entry name" value="MYOSINHEAVY"/>
</dbReference>
<keyword evidence="13" id="KW-1185">Reference proteome</keyword>
<evidence type="ECO:0000256" key="7">
    <source>
        <dbReference type="SAM" id="Coils"/>
    </source>
</evidence>
<evidence type="ECO:0000259" key="11">
    <source>
        <dbReference type="PROSITE" id="PS51456"/>
    </source>
</evidence>
<feature type="domain" description="PH" evidence="9">
    <location>
        <begin position="1721"/>
        <end position="1823"/>
    </location>
</feature>
<evidence type="ECO:0000313" key="12">
    <source>
        <dbReference type="EMBL" id="KAL1530424.1"/>
    </source>
</evidence>
<dbReference type="GO" id="GO:0016459">
    <property type="term" value="C:myosin complex"/>
    <property type="evidence" value="ECO:0007669"/>
    <property type="project" value="UniProtKB-KW"/>
</dbReference>
<feature type="domain" description="PH" evidence="9">
    <location>
        <begin position="1114"/>
        <end position="1210"/>
    </location>
</feature>
<feature type="domain" description="PH" evidence="9">
    <location>
        <begin position="1341"/>
        <end position="1450"/>
    </location>
</feature>
<feature type="domain" description="Myosin motor" evidence="11">
    <location>
        <begin position="65"/>
        <end position="740"/>
    </location>
</feature>
<evidence type="ECO:0000256" key="4">
    <source>
        <dbReference type="ARBA" id="ARBA00023175"/>
    </source>
</evidence>
<feature type="region of interest" description="Actin-binding" evidence="6">
    <location>
        <begin position="620"/>
        <end position="642"/>
    </location>
</feature>
<dbReference type="InterPro" id="IPR001609">
    <property type="entry name" value="Myosin_head_motor_dom-like"/>
</dbReference>
<dbReference type="PANTHER" id="PTHR13140:SF745">
    <property type="entry name" value="UNCONVENTIONAL MYOSIN-VI"/>
    <property type="match status" value="1"/>
</dbReference>
<feature type="domain" description="PH" evidence="9">
    <location>
        <begin position="1226"/>
        <end position="1328"/>
    </location>
</feature>
<dbReference type="PROSITE" id="PS50106">
    <property type="entry name" value="PDZ"/>
    <property type="match status" value="1"/>
</dbReference>
<dbReference type="PROSITE" id="PS51456">
    <property type="entry name" value="MYOSIN_MOTOR"/>
    <property type="match status" value="1"/>
</dbReference>
<dbReference type="InterPro" id="IPR027417">
    <property type="entry name" value="P-loop_NTPase"/>
</dbReference>
<organism evidence="12 13">
    <name type="scientific">Prymnesium parvum</name>
    <name type="common">Toxic golden alga</name>
    <dbReference type="NCBI Taxonomy" id="97485"/>
    <lineage>
        <taxon>Eukaryota</taxon>
        <taxon>Haptista</taxon>
        <taxon>Haptophyta</taxon>
        <taxon>Prymnesiophyceae</taxon>
        <taxon>Prymnesiales</taxon>
        <taxon>Prymnesiaceae</taxon>
        <taxon>Prymnesium</taxon>
    </lineage>
</organism>
<feature type="domain" description="PH" evidence="9">
    <location>
        <begin position="1575"/>
        <end position="1673"/>
    </location>
</feature>
<comment type="caution">
    <text evidence="12">The sequence shown here is derived from an EMBL/GenBank/DDBJ whole genome shotgun (WGS) entry which is preliminary data.</text>
</comment>
<dbReference type="Gene3D" id="2.30.42.10">
    <property type="match status" value="1"/>
</dbReference>
<dbReference type="InterPro" id="IPR036961">
    <property type="entry name" value="Kinesin_motor_dom_sf"/>
</dbReference>
<dbReference type="InterPro" id="IPR041489">
    <property type="entry name" value="PDZ_6"/>
</dbReference>
<dbReference type="GO" id="GO:0000146">
    <property type="term" value="F:microfilament motor activity"/>
    <property type="evidence" value="ECO:0007669"/>
    <property type="project" value="TreeGrafter"/>
</dbReference>
<dbReference type="CDD" id="cd00821">
    <property type="entry name" value="PH"/>
    <property type="match status" value="2"/>
</dbReference>
<dbReference type="SUPFAM" id="SSF52540">
    <property type="entry name" value="P-loop containing nucleoside triphosphate hydrolases"/>
    <property type="match status" value="1"/>
</dbReference>
<sequence length="1949" mass="217693">MSPSSQIPEGAIVWIKDTVKDSTDAFVKASVTKFTEGRGYTVKGPDGKEKTVRATDVAMANPDGMSAPDNCYLIHISESTILENMKTRYANKAIYTFTGSILIAVNPFEQLDIYGSDKMLPYPKKPLGIVEPHAYSMAEEAYNTLVKTQLSQSLVVSGESGSGKTETNKHLMQYIAYRSKSESLGNDLAATILATNPILESFGNAKTSRNNNSSRFGKFVKIGMSERGGVLGATTKQYLLEKSRVPFQSEKERNYHVFYLLVVGHKDKAALGLDKGCEHFHYLNQSGVFVAPGKDDAAEYQELLTAMGHVGMSDSDKELVFKLIAGLLHIGNIDFVGDDETASVKPSSSAALAKVCELMSLPNLEKCLLQRSLTTRGETTMINLTPSAATLARDALAKAIYTKLFDYIVDTINTSIKGEMQESSRFIGLLDVYGFESFQINTFEQLCINFANEKLQQFFLKFIFKAEEDLYRDEAVAWTRIEYQDNQGCIDLIEKSPTGIMRILDETCKKPASAASGGDTGFCSAVADTHKRNDFFMDPRGAGYKNWLTSQAFAVRHFAGDVCYFGEGFCEKNNDTLHTDFTDQMSASPHAVLSKLFKMDGGAKKGNTFNSVSRRFINDLNALMTDLNATKAHFIRCIKPNTSLKPTIFTPTLVLTQLRCSGTIDAVQLMAGAYPTRIPFQSIYDRYATHMPEFVQKLEPDLFCEALALALEIPPKDFQLGRTKIFFKAGKGQVLEELAERDLSEVIPILIEKIKQWEKRKAAQVKLQAHGRRFLYQSKLKRAKRGAKAIAHRYHSQKIFLEYRKRHLLWLAKREREAAERKKREEEEKKRIAEEAQRKAAEEARKAADAIAQAKNAEEKQKAEAAAAIAAAATAKAAQEMQAATEAERAAGFAASHVVTEAEIEAKLEKERQAALAEATKSEAPEAEKDDMIFTVSLSRGAEGLGLDVDHYRKGATIGYVAPDGVAGKDGRLKVGDMIQAVNGTKCGSYDEVINCIRASGQTVELTLIRKHISKLLESTMAMEVGALRQWEEFTFRLYSNRELSFEKTQPPAYTGEIDVRLALEVRMIDAPNGGGFLEIETASKTYVLRSNDQTVLHRWRRELYELLPYLRATEVKCGWLYKRGETSSAGFKKRYCVLFSSYRLLYFDSEACTKRKGAVDLSVAEAVDLVQTSKGHGFEISTPGRTWVFAAEVPDEQLSWSNALKTMLGDIQERKKRQQMQEGVTILKEGWADLKDETQDGEGAWEGHWFALNSSGELRVYPDAESTEEQLVALVDLKHVERVERSKGMDFYDFCIDLIGAEKTTRMRPIDRGDMQAWLGVLQTQLSAFTTRTNKGALITTLHQGWLEKKGEKVALGEGWKKRYFVLSARQEQLGEGLEVQHYLHYFKSEDQAADVSEGGVIDLGDVDEIRKLDGKELHIVTETRLWQLRADSANTQDTWITKLQQVCSGDVNPDTASREARAPPPPADVTTIAAAEMKMQVPAPDGQACWKTAQFELQSDGVLRWKSDEAWPWDAGAIDIKKALGVWLLGPPGWRRLDIILPEHRWTLAADNDEILQTWVKLLEDVAPEKPVSEIRNGWMEKKGNMGGGWKLRFFVLLSTHELLYFESDRSPKCKGVIDLKEASACNRVANPDYNYEFAFEVVAPKRTWVLCPDGELEMKEWMDDIRPLIKGAGGAGATPPASKKKRKSLSQTQSGARTYEIDEDGSASGQKDGLSGGNQLKKGWLEKRGEVNTAWKNRYFVLTQDKVLRYYKDEESSRTGKYAGVIELNSGNVAVTKGSSMDADHPHYFEVSTLSRTYVLCAPSAEELNEWITALEEAGESSGKMRSESISSVASFIPSGPLVEVHSGWMKKKGSGGTLFGGKMQKRFFVLYDNRELHYFEGTSMDNIQRKGRIRMATATDLMRVKPDDKKDFTFVIKATGRDWILDPGSQAAWEEWQSKLRPMLG</sequence>
<dbReference type="Gene3D" id="1.10.10.820">
    <property type="match status" value="1"/>
</dbReference>
<proteinExistence type="inferred from homology"/>
<dbReference type="Gene3D" id="2.30.29.30">
    <property type="entry name" value="Pleckstrin-homology domain (PH domain)/Phosphotyrosine-binding domain (PTB)"/>
    <property type="match status" value="6"/>
</dbReference>
<keyword evidence="4 6" id="KW-0505">Motor protein</keyword>
<evidence type="ECO:0000256" key="6">
    <source>
        <dbReference type="PROSITE-ProRule" id="PRU00782"/>
    </source>
</evidence>
<dbReference type="InterPro" id="IPR001478">
    <property type="entry name" value="PDZ"/>
</dbReference>
<keyword evidence="7" id="KW-0175">Coiled coil</keyword>
<dbReference type="SUPFAM" id="SSF50729">
    <property type="entry name" value="PH domain-like"/>
    <property type="match status" value="8"/>
</dbReference>
<protein>
    <recommendedName>
        <fullName evidence="14">Calmodulin</fullName>
    </recommendedName>
</protein>
<keyword evidence="2 6" id="KW-0067">ATP-binding</keyword>
<dbReference type="GO" id="GO:0030139">
    <property type="term" value="C:endocytic vesicle"/>
    <property type="evidence" value="ECO:0007669"/>
    <property type="project" value="TreeGrafter"/>
</dbReference>
<gene>
    <name evidence="12" type="ORF">AB1Y20_001329</name>
</gene>
<dbReference type="CDD" id="cd00124">
    <property type="entry name" value="MYSc"/>
    <property type="match status" value="1"/>
</dbReference>
<name>A0AB34KD48_PRYPA</name>
<dbReference type="FunFam" id="2.30.29.30:FF:000286">
    <property type="entry name" value="PH-protein kinase domain containing protein"/>
    <property type="match status" value="1"/>
</dbReference>
<evidence type="ECO:0000256" key="5">
    <source>
        <dbReference type="ARBA" id="ARBA00023203"/>
    </source>
</evidence>
<evidence type="ECO:0000313" key="13">
    <source>
        <dbReference type="Proteomes" id="UP001515480"/>
    </source>
</evidence>
<dbReference type="Gene3D" id="3.40.850.10">
    <property type="entry name" value="Kinesin motor domain"/>
    <property type="match status" value="1"/>
</dbReference>
<evidence type="ECO:0000256" key="1">
    <source>
        <dbReference type="ARBA" id="ARBA00022741"/>
    </source>
</evidence>
<dbReference type="Gene3D" id="1.20.120.720">
    <property type="entry name" value="Myosin VI head, motor domain, U50 subdomain"/>
    <property type="match status" value="1"/>
</dbReference>
<comment type="similarity">
    <text evidence="6">Belongs to the TRAFAC class myosin-kinesin ATPase superfamily. Myosin family.</text>
</comment>
<feature type="region of interest" description="Disordered" evidence="8">
    <location>
        <begin position="1675"/>
        <end position="1722"/>
    </location>
</feature>
<dbReference type="EMBL" id="JBGBPQ010000001">
    <property type="protein sequence ID" value="KAL1530424.1"/>
    <property type="molecule type" value="Genomic_DNA"/>
</dbReference>
<dbReference type="Pfam" id="PF00169">
    <property type="entry name" value="PH"/>
    <property type="match status" value="5"/>
</dbReference>
<feature type="domain" description="PDZ" evidence="10">
    <location>
        <begin position="935"/>
        <end position="1012"/>
    </location>
</feature>
<keyword evidence="3 6" id="KW-0518">Myosin</keyword>
<keyword evidence="5 6" id="KW-0009">Actin-binding</keyword>
<dbReference type="PROSITE" id="PS50003">
    <property type="entry name" value="PH_DOMAIN"/>
    <property type="match status" value="6"/>
</dbReference>
<evidence type="ECO:0000256" key="3">
    <source>
        <dbReference type="ARBA" id="ARBA00023123"/>
    </source>
</evidence>
<dbReference type="GO" id="GO:0030048">
    <property type="term" value="P:actin filament-based movement"/>
    <property type="evidence" value="ECO:0007669"/>
    <property type="project" value="TreeGrafter"/>
</dbReference>
<evidence type="ECO:0000256" key="8">
    <source>
        <dbReference type="SAM" id="MobiDB-lite"/>
    </source>
</evidence>
<reference evidence="12 13" key="1">
    <citation type="journal article" date="2024" name="Science">
        <title>Giant polyketide synthase enzymes in the biosynthesis of giant marine polyether toxins.</title>
        <authorList>
            <person name="Fallon T.R."/>
            <person name="Shende V.V."/>
            <person name="Wierzbicki I.H."/>
            <person name="Pendleton A.L."/>
            <person name="Watervoot N.F."/>
            <person name="Auber R.P."/>
            <person name="Gonzalez D.J."/>
            <person name="Wisecaver J.H."/>
            <person name="Moore B.S."/>
        </authorList>
    </citation>
    <scope>NUCLEOTIDE SEQUENCE [LARGE SCALE GENOMIC DNA]</scope>
    <source>
        <strain evidence="12 13">12B1</strain>
    </source>
</reference>
<dbReference type="InterPro" id="IPR036034">
    <property type="entry name" value="PDZ_sf"/>
</dbReference>
<evidence type="ECO:0000259" key="9">
    <source>
        <dbReference type="PROSITE" id="PS50003"/>
    </source>
</evidence>
<dbReference type="GO" id="GO:0007015">
    <property type="term" value="P:actin filament organization"/>
    <property type="evidence" value="ECO:0007669"/>
    <property type="project" value="TreeGrafter"/>
</dbReference>
<dbReference type="InterPro" id="IPR001849">
    <property type="entry name" value="PH_domain"/>
</dbReference>
<dbReference type="CDD" id="cd00136">
    <property type="entry name" value="PDZ_canonical"/>
    <property type="match status" value="1"/>
</dbReference>
<dbReference type="SMART" id="SM00233">
    <property type="entry name" value="PH"/>
    <property type="match status" value="8"/>
</dbReference>
<dbReference type="Gene3D" id="1.20.5.4820">
    <property type="match status" value="1"/>
</dbReference>
<dbReference type="Gene3D" id="1.20.58.530">
    <property type="match status" value="1"/>
</dbReference>
<dbReference type="Pfam" id="PF17820">
    <property type="entry name" value="PDZ_6"/>
    <property type="match status" value="1"/>
</dbReference>
<dbReference type="PANTHER" id="PTHR13140">
    <property type="entry name" value="MYOSIN"/>
    <property type="match status" value="1"/>
</dbReference>
<dbReference type="FunFam" id="1.10.10.820:FF:000001">
    <property type="entry name" value="Myosin heavy chain"/>
    <property type="match status" value="1"/>
</dbReference>
<feature type="coiled-coil region" evidence="7">
    <location>
        <begin position="809"/>
        <end position="864"/>
    </location>
</feature>
<dbReference type="SMART" id="SM00228">
    <property type="entry name" value="PDZ"/>
    <property type="match status" value="1"/>
</dbReference>
<feature type="domain" description="PH" evidence="9">
    <location>
        <begin position="1846"/>
        <end position="1949"/>
    </location>
</feature>
<dbReference type="GO" id="GO:0005524">
    <property type="term" value="F:ATP binding"/>
    <property type="evidence" value="ECO:0007669"/>
    <property type="project" value="UniProtKB-UniRule"/>
</dbReference>
<dbReference type="GO" id="GO:0051015">
    <property type="term" value="F:actin filament binding"/>
    <property type="evidence" value="ECO:0007669"/>
    <property type="project" value="TreeGrafter"/>
</dbReference>
<keyword evidence="1 6" id="KW-0547">Nucleotide-binding</keyword>
<dbReference type="SMART" id="SM00242">
    <property type="entry name" value="MYSc"/>
    <property type="match status" value="1"/>
</dbReference>
<evidence type="ECO:0000259" key="10">
    <source>
        <dbReference type="PROSITE" id="PS50106"/>
    </source>
</evidence>
<dbReference type="SUPFAM" id="SSF50156">
    <property type="entry name" value="PDZ domain-like"/>
    <property type="match status" value="1"/>
</dbReference>
<accession>A0AB34KD48</accession>
<dbReference type="GO" id="GO:0005886">
    <property type="term" value="C:plasma membrane"/>
    <property type="evidence" value="ECO:0007669"/>
    <property type="project" value="TreeGrafter"/>
</dbReference>
<dbReference type="Pfam" id="PF00063">
    <property type="entry name" value="Myosin_head"/>
    <property type="match status" value="1"/>
</dbReference>
<dbReference type="InterPro" id="IPR011993">
    <property type="entry name" value="PH-like_dom_sf"/>
</dbReference>
<evidence type="ECO:0000256" key="2">
    <source>
        <dbReference type="ARBA" id="ARBA00022840"/>
    </source>
</evidence>
<feature type="binding site" evidence="6">
    <location>
        <begin position="158"/>
        <end position="165"/>
    </location>
    <ligand>
        <name>ATP</name>
        <dbReference type="ChEBI" id="CHEBI:30616"/>
    </ligand>
</feature>
<evidence type="ECO:0008006" key="14">
    <source>
        <dbReference type="Google" id="ProtNLM"/>
    </source>
</evidence>
<dbReference type="Proteomes" id="UP001515480">
    <property type="component" value="Unassembled WGS sequence"/>
</dbReference>